<name>A0A8S3YFD1_PARAO</name>
<keyword evidence="2" id="KW-1185">Reference proteome</keyword>
<comment type="caution">
    <text evidence="1">The sequence shown here is derived from an EMBL/GenBank/DDBJ whole genome shotgun (WGS) entry which is preliminary data.</text>
</comment>
<dbReference type="OrthoDB" id="1741314at2759"/>
<dbReference type="Proteomes" id="UP000691718">
    <property type="component" value="Unassembled WGS sequence"/>
</dbReference>
<dbReference type="AlphaFoldDB" id="A0A8S3YFD1"/>
<gene>
    <name evidence="1" type="ORF">PAPOLLO_LOCUS28082</name>
</gene>
<dbReference type="EMBL" id="CAJQZP010001706">
    <property type="protein sequence ID" value="CAG5059679.1"/>
    <property type="molecule type" value="Genomic_DNA"/>
</dbReference>
<evidence type="ECO:0000313" key="1">
    <source>
        <dbReference type="EMBL" id="CAG5059679.1"/>
    </source>
</evidence>
<evidence type="ECO:0000313" key="2">
    <source>
        <dbReference type="Proteomes" id="UP000691718"/>
    </source>
</evidence>
<proteinExistence type="predicted"/>
<sequence>MCKSYKTTGRSWLELKTKDVCKSTKIENNCFDMMVGDQPIDAIKFGEETTVLKSMPLVATNDLEDGKVIKGIDIIEDDDSEQFMKVAHIITSSPSSYIEGSGENQSTTMSDIIKAFQDHKVYANLLATDEIISANDLNTTDDPIEGSGEGSGFIIPEYEDNTEHLIKTTTPIYK</sequence>
<accession>A0A8S3YFD1</accession>
<organism evidence="1 2">
    <name type="scientific">Parnassius apollo</name>
    <name type="common">Apollo butterfly</name>
    <name type="synonym">Papilio apollo</name>
    <dbReference type="NCBI Taxonomy" id="110799"/>
    <lineage>
        <taxon>Eukaryota</taxon>
        <taxon>Metazoa</taxon>
        <taxon>Ecdysozoa</taxon>
        <taxon>Arthropoda</taxon>
        <taxon>Hexapoda</taxon>
        <taxon>Insecta</taxon>
        <taxon>Pterygota</taxon>
        <taxon>Neoptera</taxon>
        <taxon>Endopterygota</taxon>
        <taxon>Lepidoptera</taxon>
        <taxon>Glossata</taxon>
        <taxon>Ditrysia</taxon>
        <taxon>Papilionoidea</taxon>
        <taxon>Papilionidae</taxon>
        <taxon>Parnassiinae</taxon>
        <taxon>Parnassini</taxon>
        <taxon>Parnassius</taxon>
        <taxon>Parnassius</taxon>
    </lineage>
</organism>
<reference evidence="1" key="1">
    <citation type="submission" date="2021-04" db="EMBL/GenBank/DDBJ databases">
        <authorList>
            <person name="Tunstrom K."/>
        </authorList>
    </citation>
    <scope>NUCLEOTIDE SEQUENCE</scope>
</reference>
<protein>
    <submittedName>
        <fullName evidence="1">(apollo) hypothetical protein</fullName>
    </submittedName>
</protein>